<keyword evidence="1" id="KW-0812">Transmembrane</keyword>
<dbReference type="InterPro" id="IPR029787">
    <property type="entry name" value="Nucleotide_cyclase"/>
</dbReference>
<dbReference type="EMBL" id="JAHBCL010000018">
    <property type="protein sequence ID" value="MBS7527301.1"/>
    <property type="molecule type" value="Genomic_DNA"/>
</dbReference>
<keyword evidence="3" id="KW-0548">Nucleotidyltransferase</keyword>
<comment type="caution">
    <text evidence="3">The sequence shown here is derived from an EMBL/GenBank/DDBJ whole genome shotgun (WGS) entry which is preliminary data.</text>
</comment>
<dbReference type="EC" id="2.7.7.65" evidence="3"/>
<dbReference type="PROSITE" id="PS50887">
    <property type="entry name" value="GGDEF"/>
    <property type="match status" value="1"/>
</dbReference>
<proteinExistence type="predicted"/>
<dbReference type="GO" id="GO:0052621">
    <property type="term" value="F:diguanylate cyclase activity"/>
    <property type="evidence" value="ECO:0007669"/>
    <property type="project" value="UniProtKB-EC"/>
</dbReference>
<dbReference type="Pfam" id="PF00990">
    <property type="entry name" value="GGDEF"/>
    <property type="match status" value="1"/>
</dbReference>
<dbReference type="SUPFAM" id="SSF55073">
    <property type="entry name" value="Nucleotide cyclase"/>
    <property type="match status" value="1"/>
</dbReference>
<name>A0ABS5PSF5_9FIRM</name>
<evidence type="ECO:0000313" key="4">
    <source>
        <dbReference type="Proteomes" id="UP000746471"/>
    </source>
</evidence>
<dbReference type="Gene3D" id="3.30.70.270">
    <property type="match status" value="1"/>
</dbReference>
<evidence type="ECO:0000259" key="2">
    <source>
        <dbReference type="PROSITE" id="PS50887"/>
    </source>
</evidence>
<dbReference type="InterPro" id="IPR000160">
    <property type="entry name" value="GGDEF_dom"/>
</dbReference>
<dbReference type="InterPro" id="IPR029016">
    <property type="entry name" value="GAF-like_dom_sf"/>
</dbReference>
<gene>
    <name evidence="3" type="ORF">KHM83_11470</name>
</gene>
<sequence length="461" mass="53003">MPKKLTPYIIQFIISILVANFTYAVVKWFGLDNALYIKLFFVVTYLILYISYVRTFKRINRVVLESLTDIENVLAVKSGPRDQPITQSNESPSLLMSRIEQLLFYIHTAQDHMTALEKITDAKSKTLETITKVSHQYLEHDHVTDYYHLILASAIQVIENASKGSILVLDPSTNRYKYQTCVGYDLEILKNVDFSLEQTFLTEYTKEGANIVASIENHDRAMLSPEQYALIKEAGGYEIFDVLSAPIFIDGVLYAILNIDSDQPNAFDNIDLQLIQFFTAQISLALKNKFQIEETVKLSKYDRLTGVYNRNYLEQYLQKQYGDTLKSYDIYTLVLCDLDNLKVVNDTYGHSAGDEVLKSFAAMLTSEIRTSDFLARIGGDEFVILFYQMNYRQTAQRMATIFESSQDRTITYNGNTLPIRFSYGIASSPDDSMVYSILHKIADQRMYDFKKTHKHFDVNVH</sequence>
<dbReference type="SUPFAM" id="SSF55781">
    <property type="entry name" value="GAF domain-like"/>
    <property type="match status" value="1"/>
</dbReference>
<dbReference type="InterPro" id="IPR003018">
    <property type="entry name" value="GAF"/>
</dbReference>
<accession>A0ABS5PSF5</accession>
<keyword evidence="3" id="KW-0808">Transferase</keyword>
<dbReference type="Proteomes" id="UP000746471">
    <property type="component" value="Unassembled WGS sequence"/>
</dbReference>
<reference evidence="3 4" key="1">
    <citation type="submission" date="2021-05" db="EMBL/GenBank/DDBJ databases">
        <title>Fusibacter ferrireducens sp. nov., an anaerobic, sulfur- and Fe-reducing bacterium isolated from the mangrove sediment.</title>
        <authorList>
            <person name="Qiu D."/>
        </authorList>
    </citation>
    <scope>NUCLEOTIDE SEQUENCE [LARGE SCALE GENOMIC DNA]</scope>
    <source>
        <strain evidence="3 4">DSM 12116</strain>
    </source>
</reference>
<dbReference type="PANTHER" id="PTHR45138">
    <property type="entry name" value="REGULATORY COMPONENTS OF SENSORY TRANSDUCTION SYSTEM"/>
    <property type="match status" value="1"/>
</dbReference>
<dbReference type="NCBIfam" id="TIGR00254">
    <property type="entry name" value="GGDEF"/>
    <property type="match status" value="1"/>
</dbReference>
<feature type="transmembrane region" description="Helical" evidence="1">
    <location>
        <begin position="7"/>
        <end position="29"/>
    </location>
</feature>
<keyword evidence="1" id="KW-1133">Transmembrane helix</keyword>
<organism evidence="3 4">
    <name type="scientific">Fusibacter paucivorans</name>
    <dbReference type="NCBI Taxonomy" id="76009"/>
    <lineage>
        <taxon>Bacteria</taxon>
        <taxon>Bacillati</taxon>
        <taxon>Bacillota</taxon>
        <taxon>Clostridia</taxon>
        <taxon>Eubacteriales</taxon>
        <taxon>Eubacteriales Family XII. Incertae Sedis</taxon>
        <taxon>Fusibacter</taxon>
    </lineage>
</organism>
<keyword evidence="4" id="KW-1185">Reference proteome</keyword>
<dbReference type="CDD" id="cd01949">
    <property type="entry name" value="GGDEF"/>
    <property type="match status" value="1"/>
</dbReference>
<evidence type="ECO:0000256" key="1">
    <source>
        <dbReference type="SAM" id="Phobius"/>
    </source>
</evidence>
<dbReference type="RefSeq" id="WP_213237159.1">
    <property type="nucleotide sequence ID" value="NZ_JAHBCL010000018.1"/>
</dbReference>
<keyword evidence="1" id="KW-0472">Membrane</keyword>
<feature type="transmembrane region" description="Helical" evidence="1">
    <location>
        <begin position="35"/>
        <end position="52"/>
    </location>
</feature>
<dbReference type="PANTHER" id="PTHR45138:SF6">
    <property type="entry name" value="DIGUANYLATE CYCLASE DGCN"/>
    <property type="match status" value="1"/>
</dbReference>
<dbReference type="Pfam" id="PF13185">
    <property type="entry name" value="GAF_2"/>
    <property type="match status" value="1"/>
</dbReference>
<dbReference type="Gene3D" id="3.30.450.40">
    <property type="match status" value="1"/>
</dbReference>
<protein>
    <submittedName>
        <fullName evidence="3">Diguanylate cyclase</fullName>
        <ecNumber evidence="3">2.7.7.65</ecNumber>
    </submittedName>
</protein>
<dbReference type="InterPro" id="IPR043128">
    <property type="entry name" value="Rev_trsase/Diguanyl_cyclase"/>
</dbReference>
<evidence type="ECO:0000313" key="3">
    <source>
        <dbReference type="EMBL" id="MBS7527301.1"/>
    </source>
</evidence>
<dbReference type="SMART" id="SM00267">
    <property type="entry name" value="GGDEF"/>
    <property type="match status" value="1"/>
</dbReference>
<dbReference type="InterPro" id="IPR050469">
    <property type="entry name" value="Diguanylate_Cyclase"/>
</dbReference>
<feature type="domain" description="GGDEF" evidence="2">
    <location>
        <begin position="329"/>
        <end position="461"/>
    </location>
</feature>